<dbReference type="GO" id="GO:0005506">
    <property type="term" value="F:iron ion binding"/>
    <property type="evidence" value="ECO:0007669"/>
    <property type="project" value="InterPro"/>
</dbReference>
<dbReference type="InterPro" id="IPR036396">
    <property type="entry name" value="Cyt_P450_sf"/>
</dbReference>
<dbReference type="Gene3D" id="1.10.630.10">
    <property type="entry name" value="Cytochrome P450"/>
    <property type="match status" value="1"/>
</dbReference>
<dbReference type="Proteomes" id="UP000094444">
    <property type="component" value="Unassembled WGS sequence"/>
</dbReference>
<dbReference type="SUPFAM" id="SSF48264">
    <property type="entry name" value="Cytochrome P450"/>
    <property type="match status" value="1"/>
</dbReference>
<dbReference type="OrthoDB" id="5238236at2759"/>
<dbReference type="InterPro" id="IPR001128">
    <property type="entry name" value="Cyt_P450"/>
</dbReference>
<comment type="caution">
    <text evidence="1">The sequence shown here is derived from an EMBL/GenBank/DDBJ whole genome shotgun (WGS) entry which is preliminary data.</text>
</comment>
<evidence type="ECO:0008006" key="3">
    <source>
        <dbReference type="Google" id="ProtNLM"/>
    </source>
</evidence>
<dbReference type="PANTHER" id="PTHR38795:SF1">
    <property type="entry name" value="DUF6604 DOMAIN-CONTAINING PROTEIN"/>
    <property type="match status" value="1"/>
</dbReference>
<organism evidence="1 2">
    <name type="scientific">Diaporthe helianthi</name>
    <dbReference type="NCBI Taxonomy" id="158607"/>
    <lineage>
        <taxon>Eukaryota</taxon>
        <taxon>Fungi</taxon>
        <taxon>Dikarya</taxon>
        <taxon>Ascomycota</taxon>
        <taxon>Pezizomycotina</taxon>
        <taxon>Sordariomycetes</taxon>
        <taxon>Sordariomycetidae</taxon>
        <taxon>Diaporthales</taxon>
        <taxon>Diaporthaceae</taxon>
        <taxon>Diaporthe</taxon>
    </lineage>
</organism>
<dbReference type="AlphaFoldDB" id="A0A2P5HTT2"/>
<reference evidence="1" key="1">
    <citation type="submission" date="2017-09" db="EMBL/GenBank/DDBJ databases">
        <title>Polyketide synthases of a Diaporthe helianthi virulent isolate.</title>
        <authorList>
            <person name="Baroncelli R."/>
        </authorList>
    </citation>
    <scope>NUCLEOTIDE SEQUENCE [LARGE SCALE GENOMIC DNA]</scope>
    <source>
        <strain evidence="1">7/96</strain>
    </source>
</reference>
<dbReference type="GO" id="GO:0016705">
    <property type="term" value="F:oxidoreductase activity, acting on paired donors, with incorporation or reduction of molecular oxygen"/>
    <property type="evidence" value="ECO:0007669"/>
    <property type="project" value="InterPro"/>
</dbReference>
<accession>A0A2P5HTT2</accession>
<dbReference type="GO" id="GO:0004497">
    <property type="term" value="F:monooxygenase activity"/>
    <property type="evidence" value="ECO:0007669"/>
    <property type="project" value="InterPro"/>
</dbReference>
<name>A0A2P5HTT2_DIAHE</name>
<dbReference type="EMBL" id="MAVT02000752">
    <property type="protein sequence ID" value="POS73684.1"/>
    <property type="molecule type" value="Genomic_DNA"/>
</dbReference>
<dbReference type="GO" id="GO:0020037">
    <property type="term" value="F:heme binding"/>
    <property type="evidence" value="ECO:0007669"/>
    <property type="project" value="InterPro"/>
</dbReference>
<dbReference type="Pfam" id="PF00067">
    <property type="entry name" value="p450"/>
    <property type="match status" value="1"/>
</dbReference>
<gene>
    <name evidence="1" type="ORF">DHEL01_v207915</name>
</gene>
<proteinExistence type="predicted"/>
<dbReference type="STRING" id="158607.A0A2P5HTT2"/>
<evidence type="ECO:0000313" key="2">
    <source>
        <dbReference type="Proteomes" id="UP000094444"/>
    </source>
</evidence>
<keyword evidence="2" id="KW-1185">Reference proteome</keyword>
<dbReference type="InParanoid" id="A0A2P5HTT2"/>
<protein>
    <recommendedName>
        <fullName evidence="3">Cytochrome P450</fullName>
    </recommendedName>
</protein>
<dbReference type="PANTHER" id="PTHR38795">
    <property type="entry name" value="DUF6604 DOMAIN-CONTAINING PROTEIN"/>
    <property type="match status" value="1"/>
</dbReference>
<sequence>MDEDLRLHLNFHAKLRINHWPASNDEMMRQLRKKIKWVQEDPVYKSKAELFRQSGIPCTAPVHRILKYSPVISGLILYHFRAETYEVGLAVANAWGSVAYPLHLHNALQQEGLLSLPGSSVETWEDMDLVLSILSNDSLFVGAELPKNPQDYFKKFCLQMGTTASSFVKSKHKRTSNLENLLSKKGPRGIKDDCAPVSDMFVDRYVRNTGQVDWTPEHVDQIVSCSLFEEEGKAEDGTLQIGQIEDPEKLRERKKNIAAGRVGKKTTAAGARMPPDRLIRALTLALHAESITLSFPYLTLHRTAWGVLRAVREACEPLLLARYGPAYMERESQLPWVVGWIFMALMEGDAGLFVKAAEALKEQLRRGKGSKAMQKLRAMGFDVGVDRTICLEVYGNIFTFNFAGHDITAHTFTFALYFLAANPGVHGWVSEEINHVMGERSPDEWSSSDFSRLKCCLAIMYETSRLYTPVPTSKFVDGNLPKSFVIGDKTYWGTNSLEWRHPRFILNSSTQCGNSAQSFDEEELIARRKGTFLAWAGGSRDGVGSKFSLVEFVAVMASLFRNWRANPVLDSSLRVKRPRRPGRGSWTRSRRTRRLYCSCRCYILNAVRWCGPWEKRL</sequence>
<evidence type="ECO:0000313" key="1">
    <source>
        <dbReference type="EMBL" id="POS73684.1"/>
    </source>
</evidence>